<dbReference type="AlphaFoldDB" id="A0ABD3C7P1"/>
<evidence type="ECO:0000313" key="2">
    <source>
        <dbReference type="Proteomes" id="UP001632038"/>
    </source>
</evidence>
<keyword evidence="2" id="KW-1185">Reference proteome</keyword>
<dbReference type="EMBL" id="JAVIJP010000052">
    <property type="protein sequence ID" value="KAL3625351.1"/>
    <property type="molecule type" value="Genomic_DNA"/>
</dbReference>
<proteinExistence type="predicted"/>
<accession>A0ABD3C7P1</accession>
<reference evidence="2" key="1">
    <citation type="journal article" date="2024" name="IScience">
        <title>Strigolactones Initiate the Formation of Haustorium-like Structures in Castilleja.</title>
        <authorList>
            <person name="Buerger M."/>
            <person name="Peterson D."/>
            <person name="Chory J."/>
        </authorList>
    </citation>
    <scope>NUCLEOTIDE SEQUENCE [LARGE SCALE GENOMIC DNA]</scope>
</reference>
<protein>
    <submittedName>
        <fullName evidence="1">Uncharacterized protein</fullName>
    </submittedName>
</protein>
<gene>
    <name evidence="1" type="ORF">CASFOL_030805</name>
</gene>
<organism evidence="1 2">
    <name type="scientific">Castilleja foliolosa</name>
    <dbReference type="NCBI Taxonomy" id="1961234"/>
    <lineage>
        <taxon>Eukaryota</taxon>
        <taxon>Viridiplantae</taxon>
        <taxon>Streptophyta</taxon>
        <taxon>Embryophyta</taxon>
        <taxon>Tracheophyta</taxon>
        <taxon>Spermatophyta</taxon>
        <taxon>Magnoliopsida</taxon>
        <taxon>eudicotyledons</taxon>
        <taxon>Gunneridae</taxon>
        <taxon>Pentapetalae</taxon>
        <taxon>asterids</taxon>
        <taxon>lamiids</taxon>
        <taxon>Lamiales</taxon>
        <taxon>Orobanchaceae</taxon>
        <taxon>Pedicularideae</taxon>
        <taxon>Castillejinae</taxon>
        <taxon>Castilleja</taxon>
    </lineage>
</organism>
<comment type="caution">
    <text evidence="1">The sequence shown here is derived from an EMBL/GenBank/DDBJ whole genome shotgun (WGS) entry which is preliminary data.</text>
</comment>
<sequence>MTPRLEKKIFWKKEISCVDNDSAEDNPNAMRPTLCALRLLEDTVNVCSWMRCPPHSSLVAWLGFPDSLLYDDEL</sequence>
<evidence type="ECO:0000313" key="1">
    <source>
        <dbReference type="EMBL" id="KAL3625351.1"/>
    </source>
</evidence>
<name>A0ABD3C7P1_9LAMI</name>
<dbReference type="Proteomes" id="UP001632038">
    <property type="component" value="Unassembled WGS sequence"/>
</dbReference>